<proteinExistence type="inferred from homology"/>
<evidence type="ECO:0000256" key="3">
    <source>
        <dbReference type="ARBA" id="ARBA00022792"/>
    </source>
</evidence>
<dbReference type="PANTHER" id="PTHR23222">
    <property type="entry name" value="PROHIBITIN"/>
    <property type="match status" value="1"/>
</dbReference>
<dbReference type="InterPro" id="IPR001107">
    <property type="entry name" value="Band_7"/>
</dbReference>
<evidence type="ECO:0000256" key="4">
    <source>
        <dbReference type="ARBA" id="ARBA00023128"/>
    </source>
</evidence>
<comment type="caution">
    <text evidence="8">The sequence shown here is derived from an EMBL/GenBank/DDBJ whole genome shotgun (WGS) entry which is preliminary data.</text>
</comment>
<keyword evidence="3 6" id="KW-0999">Mitochondrion inner membrane</keyword>
<evidence type="ECO:0000256" key="1">
    <source>
        <dbReference type="ARBA" id="ARBA00004273"/>
    </source>
</evidence>
<comment type="similarity">
    <text evidence="2 6">Belongs to the prohibitin family.</text>
</comment>
<dbReference type="InterPro" id="IPR036013">
    <property type="entry name" value="Band_7/SPFH_dom_sf"/>
</dbReference>
<dbReference type="GO" id="GO:0005743">
    <property type="term" value="C:mitochondrial inner membrane"/>
    <property type="evidence" value="ECO:0007669"/>
    <property type="project" value="UniProtKB-SubCell"/>
</dbReference>
<organism evidence="8 9">
    <name type="scientific">Tribonema minus</name>
    <dbReference type="NCBI Taxonomy" id="303371"/>
    <lineage>
        <taxon>Eukaryota</taxon>
        <taxon>Sar</taxon>
        <taxon>Stramenopiles</taxon>
        <taxon>Ochrophyta</taxon>
        <taxon>PX clade</taxon>
        <taxon>Xanthophyceae</taxon>
        <taxon>Tribonematales</taxon>
        <taxon>Tribonemataceae</taxon>
        <taxon>Tribonema</taxon>
    </lineage>
</organism>
<comment type="subcellular location">
    <subcellularLocation>
        <location evidence="1 6">Mitochondrion inner membrane</location>
    </subcellularLocation>
</comment>
<keyword evidence="5" id="KW-0472">Membrane</keyword>
<dbReference type="Gene3D" id="3.30.479.30">
    <property type="entry name" value="Band 7 domain"/>
    <property type="match status" value="1"/>
</dbReference>
<keyword evidence="9" id="KW-1185">Reference proteome</keyword>
<dbReference type="InterPro" id="IPR000163">
    <property type="entry name" value="Prohibitin"/>
</dbReference>
<evidence type="ECO:0000313" key="8">
    <source>
        <dbReference type="EMBL" id="KAG5188128.1"/>
    </source>
</evidence>
<dbReference type="EMBL" id="JAFCMP010000077">
    <property type="protein sequence ID" value="KAG5188128.1"/>
    <property type="molecule type" value="Genomic_DNA"/>
</dbReference>
<dbReference type="Pfam" id="PF01145">
    <property type="entry name" value="Band_7"/>
    <property type="match status" value="1"/>
</dbReference>
<dbReference type="SUPFAM" id="SSF117892">
    <property type="entry name" value="Band 7/SPFH domain"/>
    <property type="match status" value="1"/>
</dbReference>
<dbReference type="OrthoDB" id="275637at2759"/>
<dbReference type="Proteomes" id="UP000664859">
    <property type="component" value="Unassembled WGS sequence"/>
</dbReference>
<dbReference type="PANTHER" id="PTHR23222:SF1">
    <property type="entry name" value="PROHIBITIN-2"/>
    <property type="match status" value="1"/>
</dbReference>
<gene>
    <name evidence="8" type="ORF">JKP88DRAFT_206830</name>
</gene>
<dbReference type="FunFam" id="3.30.479.30:FF:000001">
    <property type="entry name" value="Prohibitin 2"/>
    <property type="match status" value="1"/>
</dbReference>
<dbReference type="SMART" id="SM00244">
    <property type="entry name" value="PHB"/>
    <property type="match status" value="1"/>
</dbReference>
<name>A0A835Z7Y4_9STRA</name>
<keyword evidence="4" id="KW-0496">Mitochondrion</keyword>
<evidence type="ECO:0000259" key="7">
    <source>
        <dbReference type="SMART" id="SM00244"/>
    </source>
</evidence>
<dbReference type="CDD" id="cd03401">
    <property type="entry name" value="SPFH_prohibitin"/>
    <property type="match status" value="1"/>
</dbReference>
<reference evidence="8" key="1">
    <citation type="submission" date="2021-02" db="EMBL/GenBank/DDBJ databases">
        <title>First Annotated Genome of the Yellow-green Alga Tribonema minus.</title>
        <authorList>
            <person name="Mahan K.M."/>
        </authorList>
    </citation>
    <scope>NUCLEOTIDE SEQUENCE</scope>
    <source>
        <strain evidence="8">UTEX B ZZ1240</strain>
    </source>
</reference>
<evidence type="ECO:0000256" key="2">
    <source>
        <dbReference type="ARBA" id="ARBA00009658"/>
    </source>
</evidence>
<dbReference type="GO" id="GO:0007005">
    <property type="term" value="P:mitochondrion organization"/>
    <property type="evidence" value="ECO:0007669"/>
    <property type="project" value="TreeGrafter"/>
</dbReference>
<dbReference type="PRINTS" id="PR00679">
    <property type="entry name" value="PROHIBITIN"/>
</dbReference>
<evidence type="ECO:0000256" key="5">
    <source>
        <dbReference type="ARBA" id="ARBA00023136"/>
    </source>
</evidence>
<evidence type="ECO:0000256" key="6">
    <source>
        <dbReference type="RuleBase" id="RU366048"/>
    </source>
</evidence>
<sequence length="294" mass="32305">MAGRMAFDKMPQGGGPIGAVLKAALGVGALGVAGYNSVFTVEGGHRAIVFNRISGIKDGPENTYSEGMHFVIPGMEWPIIFDVRTRPHQLTTLTGSKDLQMVNVTLRVLHKPNLTQLPFIYRRLHQNYDDRVLPSIINEVLKAVVAKYNASELLTKREDVSKSIREALTLRARDFMIELDDVAITHLAFSREYTAAIEAKQVAQQDAERAKYVVMKAVQEKMSIVLKAKGEAESAALIGKAIKDNPGFLQLRRIDAAREIATTVSKGTNRLYLDTKALMLDLGAEGVLTTVGKK</sequence>
<evidence type="ECO:0000313" key="9">
    <source>
        <dbReference type="Proteomes" id="UP000664859"/>
    </source>
</evidence>
<dbReference type="AlphaFoldDB" id="A0A835Z7Y4"/>
<accession>A0A835Z7Y4</accession>
<feature type="domain" description="Band 7" evidence="7">
    <location>
        <begin position="37"/>
        <end position="201"/>
    </location>
</feature>
<protein>
    <recommendedName>
        <fullName evidence="6">Prohibitin</fullName>
    </recommendedName>
</protein>